<dbReference type="InterPro" id="IPR048142">
    <property type="entry name" value="QRL_CxxC_CxxC"/>
</dbReference>
<sequence>MSRYRAVFEDPTGSRYGIPTFPWMGAPAEFATLRQLRARGLRPGGQPVAAQILWRGVGGTRAAYLYRIELAKPKRTATAAQRAAIESALSARRRCPTCRQVRPYYIPRSLGECLMCAEKTCVECGINAGLAQQYDARADRLVWLCAGCHTDAMGGWPTADSHTSTEECAA</sequence>
<dbReference type="Proteomes" id="UP001500212">
    <property type="component" value="Unassembled WGS sequence"/>
</dbReference>
<dbReference type="EMBL" id="BAABHJ010000031">
    <property type="protein sequence ID" value="GAA4616004.1"/>
    <property type="molecule type" value="Genomic_DNA"/>
</dbReference>
<dbReference type="NCBIfam" id="NF041638">
    <property type="entry name" value="QRL_CxxC_CxxC"/>
    <property type="match status" value="1"/>
</dbReference>
<name>A0ABP8TYD5_9ACTN</name>
<evidence type="ECO:0000313" key="2">
    <source>
        <dbReference type="Proteomes" id="UP001500212"/>
    </source>
</evidence>
<proteinExistence type="predicted"/>
<reference evidence="2" key="1">
    <citation type="journal article" date="2019" name="Int. J. Syst. Evol. Microbiol.">
        <title>The Global Catalogue of Microorganisms (GCM) 10K type strain sequencing project: providing services to taxonomists for standard genome sequencing and annotation.</title>
        <authorList>
            <consortium name="The Broad Institute Genomics Platform"/>
            <consortium name="The Broad Institute Genome Sequencing Center for Infectious Disease"/>
            <person name="Wu L."/>
            <person name="Ma J."/>
        </authorList>
    </citation>
    <scope>NUCLEOTIDE SEQUENCE [LARGE SCALE GENOMIC DNA]</scope>
    <source>
        <strain evidence="2">JCM 17938</strain>
    </source>
</reference>
<dbReference type="InterPro" id="IPR013083">
    <property type="entry name" value="Znf_RING/FYVE/PHD"/>
</dbReference>
<organism evidence="1 2">
    <name type="scientific">Actinoallomurus liliacearum</name>
    <dbReference type="NCBI Taxonomy" id="1080073"/>
    <lineage>
        <taxon>Bacteria</taxon>
        <taxon>Bacillati</taxon>
        <taxon>Actinomycetota</taxon>
        <taxon>Actinomycetes</taxon>
        <taxon>Streptosporangiales</taxon>
        <taxon>Thermomonosporaceae</taxon>
        <taxon>Actinoallomurus</taxon>
    </lineage>
</organism>
<keyword evidence="2" id="KW-1185">Reference proteome</keyword>
<gene>
    <name evidence="1" type="ORF">GCM10023195_70920</name>
</gene>
<comment type="caution">
    <text evidence="1">The sequence shown here is derived from an EMBL/GenBank/DDBJ whole genome shotgun (WGS) entry which is preliminary data.</text>
</comment>
<dbReference type="Gene3D" id="3.30.40.10">
    <property type="entry name" value="Zinc/RING finger domain, C3HC4 (zinc finger)"/>
    <property type="match status" value="1"/>
</dbReference>
<protein>
    <submittedName>
        <fullName evidence="1">Uncharacterized protein</fullName>
    </submittedName>
</protein>
<dbReference type="RefSeq" id="WP_345364310.1">
    <property type="nucleotide sequence ID" value="NZ_BAABHJ010000031.1"/>
</dbReference>
<evidence type="ECO:0000313" key="1">
    <source>
        <dbReference type="EMBL" id="GAA4616004.1"/>
    </source>
</evidence>
<accession>A0ABP8TYD5</accession>